<dbReference type="InterPro" id="IPR001851">
    <property type="entry name" value="ABC_transp_permease"/>
</dbReference>
<feature type="transmembrane region" description="Helical" evidence="8">
    <location>
        <begin position="210"/>
        <end position="228"/>
    </location>
</feature>
<keyword evidence="5 8" id="KW-0812">Transmembrane</keyword>
<organism evidence="9">
    <name type="scientific">marine sediment metagenome</name>
    <dbReference type="NCBI Taxonomy" id="412755"/>
    <lineage>
        <taxon>unclassified sequences</taxon>
        <taxon>metagenomes</taxon>
        <taxon>ecological metagenomes</taxon>
    </lineage>
</organism>
<dbReference type="PANTHER" id="PTHR32196">
    <property type="entry name" value="ABC TRANSPORTER PERMEASE PROTEIN YPHD-RELATED-RELATED"/>
    <property type="match status" value="1"/>
</dbReference>
<evidence type="ECO:0000256" key="8">
    <source>
        <dbReference type="SAM" id="Phobius"/>
    </source>
</evidence>
<keyword evidence="7 8" id="KW-0472">Membrane</keyword>
<evidence type="ECO:0000256" key="2">
    <source>
        <dbReference type="ARBA" id="ARBA00022448"/>
    </source>
</evidence>
<proteinExistence type="predicted"/>
<sequence>KNSLTKIDIGFWALPVVMIIGAIVGIINGLVNTRLKIPSFMATLGMGFVAQGLAVILTRGATVPFLDPRYQDLVNGSILLGIPNITIIAVILGVILLIMQKRTPLGKSIYAIGGNEELAKQSGINVERVKISIFGLAGCLYGMAAFFLCSRLNCANPTLSKGFLFPAITAAIVGGTALTGGIGGALNAFVGVLVLTSLNNGMVLMQINPYIQGAVMGFILIGAVAITIDREKIGIIK</sequence>
<keyword evidence="6 8" id="KW-1133">Transmembrane helix</keyword>
<evidence type="ECO:0000313" key="9">
    <source>
        <dbReference type="EMBL" id="GAF88191.1"/>
    </source>
</evidence>
<dbReference type="CDD" id="cd06579">
    <property type="entry name" value="TM_PBP1_transp_AraH_like"/>
    <property type="match status" value="1"/>
</dbReference>
<feature type="transmembrane region" description="Helical" evidence="8">
    <location>
        <begin position="78"/>
        <end position="99"/>
    </location>
</feature>
<keyword evidence="2" id="KW-0813">Transport</keyword>
<evidence type="ECO:0000256" key="6">
    <source>
        <dbReference type="ARBA" id="ARBA00022989"/>
    </source>
</evidence>
<reference evidence="9" key="1">
    <citation type="journal article" date="2014" name="Front. Microbiol.">
        <title>High frequency of phylogenetically diverse reductive dehalogenase-homologous genes in deep subseafloor sedimentary metagenomes.</title>
        <authorList>
            <person name="Kawai M."/>
            <person name="Futagami T."/>
            <person name="Toyoda A."/>
            <person name="Takaki Y."/>
            <person name="Nishi S."/>
            <person name="Hori S."/>
            <person name="Arai W."/>
            <person name="Tsubouchi T."/>
            <person name="Morono Y."/>
            <person name="Uchiyama I."/>
            <person name="Ito T."/>
            <person name="Fujiyama A."/>
            <person name="Inagaki F."/>
            <person name="Takami H."/>
        </authorList>
    </citation>
    <scope>NUCLEOTIDE SEQUENCE</scope>
    <source>
        <strain evidence="9">Expedition CK06-06</strain>
    </source>
</reference>
<evidence type="ECO:0000256" key="5">
    <source>
        <dbReference type="ARBA" id="ARBA00022692"/>
    </source>
</evidence>
<dbReference type="PANTHER" id="PTHR32196:SF71">
    <property type="entry name" value="AUTOINDUCER 2 IMPORT SYSTEM PERMEASE PROTEIN LSRD"/>
    <property type="match status" value="1"/>
</dbReference>
<comment type="caution">
    <text evidence="9">The sequence shown here is derived from an EMBL/GenBank/DDBJ whole genome shotgun (WGS) entry which is preliminary data.</text>
</comment>
<feature type="transmembrane region" description="Helical" evidence="8">
    <location>
        <begin position="37"/>
        <end position="57"/>
    </location>
</feature>
<comment type="subcellular location">
    <subcellularLocation>
        <location evidence="1">Cell membrane</location>
        <topology evidence="1">Multi-pass membrane protein</topology>
    </subcellularLocation>
</comment>
<dbReference type="GO" id="GO:0005886">
    <property type="term" value="C:plasma membrane"/>
    <property type="evidence" value="ECO:0007669"/>
    <property type="project" value="UniProtKB-SubCell"/>
</dbReference>
<keyword evidence="4" id="KW-0997">Cell inner membrane</keyword>
<feature type="transmembrane region" description="Helical" evidence="8">
    <location>
        <begin position="162"/>
        <end position="190"/>
    </location>
</feature>
<dbReference type="GO" id="GO:0022857">
    <property type="term" value="F:transmembrane transporter activity"/>
    <property type="evidence" value="ECO:0007669"/>
    <property type="project" value="InterPro"/>
</dbReference>
<evidence type="ECO:0000256" key="7">
    <source>
        <dbReference type="ARBA" id="ARBA00023136"/>
    </source>
</evidence>
<dbReference type="EMBL" id="BARS01017869">
    <property type="protein sequence ID" value="GAF88191.1"/>
    <property type="molecule type" value="Genomic_DNA"/>
</dbReference>
<evidence type="ECO:0000256" key="1">
    <source>
        <dbReference type="ARBA" id="ARBA00004651"/>
    </source>
</evidence>
<evidence type="ECO:0000256" key="3">
    <source>
        <dbReference type="ARBA" id="ARBA00022475"/>
    </source>
</evidence>
<dbReference type="AlphaFoldDB" id="X0TLN5"/>
<gene>
    <name evidence="9" type="ORF">S01H1_29168</name>
</gene>
<feature type="non-terminal residue" evidence="9">
    <location>
        <position position="1"/>
    </location>
</feature>
<keyword evidence="3" id="KW-1003">Cell membrane</keyword>
<protein>
    <recommendedName>
        <fullName evidence="10">ABC transporter permease</fullName>
    </recommendedName>
</protein>
<evidence type="ECO:0000256" key="4">
    <source>
        <dbReference type="ARBA" id="ARBA00022519"/>
    </source>
</evidence>
<name>X0TLN5_9ZZZZ</name>
<feature type="transmembrane region" description="Helical" evidence="8">
    <location>
        <begin position="131"/>
        <end position="150"/>
    </location>
</feature>
<accession>X0TLN5</accession>
<evidence type="ECO:0008006" key="10">
    <source>
        <dbReference type="Google" id="ProtNLM"/>
    </source>
</evidence>
<feature type="transmembrane region" description="Helical" evidence="8">
    <location>
        <begin position="12"/>
        <end position="31"/>
    </location>
</feature>
<dbReference type="Pfam" id="PF02653">
    <property type="entry name" value="BPD_transp_2"/>
    <property type="match status" value="1"/>
</dbReference>